<organism evidence="1 2">
    <name type="scientific">Mycolicibacterium conceptionense</name>
    <dbReference type="NCBI Taxonomy" id="451644"/>
    <lineage>
        <taxon>Bacteria</taxon>
        <taxon>Bacillati</taxon>
        <taxon>Actinomycetota</taxon>
        <taxon>Actinomycetes</taxon>
        <taxon>Mycobacteriales</taxon>
        <taxon>Mycobacteriaceae</taxon>
        <taxon>Mycolicibacterium</taxon>
    </lineage>
</organism>
<dbReference type="PATRIC" id="fig|451644.5.peg.6689"/>
<evidence type="ECO:0000313" key="1">
    <source>
        <dbReference type="EMBL" id="KMV13919.1"/>
    </source>
</evidence>
<dbReference type="RefSeq" id="WP_048896502.1">
    <property type="nucleotide sequence ID" value="NZ_LFOD01000064.1"/>
</dbReference>
<dbReference type="OrthoDB" id="9148135at2"/>
<gene>
    <name evidence="1" type="ORF">ACT17_32575</name>
</gene>
<name>A0A0J8WLM8_9MYCO</name>
<reference evidence="1 2" key="1">
    <citation type="submission" date="2015-06" db="EMBL/GenBank/DDBJ databases">
        <title>Genome sequence of Mycobacterium conceptionense strain MLE.</title>
        <authorList>
            <person name="Greninger A.L."/>
            <person name="Cunningham G."/>
            <person name="Chiu C.Y."/>
            <person name="Miller S."/>
        </authorList>
    </citation>
    <scope>NUCLEOTIDE SEQUENCE [LARGE SCALE GENOMIC DNA]</scope>
    <source>
        <strain evidence="1 2">MLE</strain>
    </source>
</reference>
<dbReference type="EMBL" id="LFOD01000064">
    <property type="protein sequence ID" value="KMV13919.1"/>
    <property type="molecule type" value="Genomic_DNA"/>
</dbReference>
<sequence length="230" mass="24549">MSSTRTVSPETVADAYIDVCKHVTQNPGSAVEDGHLIRGLAAALKEIAGTMAEDAENLEGAPADAVAQTSAMLASASATLHQLVSDREALMAAREWEDNTESANGYAPPDSSDSEALLAALADTSKSTGDFERDELRAHVAWFNAIRNFTVHRHLDDSRDEQYLFDAFGVRPSLALGNLYHLIDAAQIGATITADDLVWATQGLERLRSADALDRGLNTPPCLRSSGVTP</sequence>
<protein>
    <submittedName>
        <fullName evidence="1">Uncharacterized protein</fullName>
    </submittedName>
</protein>
<evidence type="ECO:0000313" key="2">
    <source>
        <dbReference type="Proteomes" id="UP000037594"/>
    </source>
</evidence>
<comment type="caution">
    <text evidence="1">The sequence shown here is derived from an EMBL/GenBank/DDBJ whole genome shotgun (WGS) entry which is preliminary data.</text>
</comment>
<dbReference type="Proteomes" id="UP000037594">
    <property type="component" value="Unassembled WGS sequence"/>
</dbReference>
<dbReference type="AlphaFoldDB" id="A0A0J8WLM8"/>
<proteinExistence type="predicted"/>
<accession>A0A0J8WLM8</accession>